<dbReference type="Pfam" id="PF19035">
    <property type="entry name" value="TSP1_CCN"/>
    <property type="match status" value="1"/>
</dbReference>
<dbReference type="AlphaFoldDB" id="A0A3B4E8Z2"/>
<dbReference type="GO" id="GO:0007165">
    <property type="term" value="P:signal transduction"/>
    <property type="evidence" value="ECO:0007669"/>
    <property type="project" value="InterPro"/>
</dbReference>
<dbReference type="InterPro" id="IPR000867">
    <property type="entry name" value="IGFBP-like"/>
</dbReference>
<feature type="domain" description="VWFC" evidence="8">
    <location>
        <begin position="180"/>
        <end position="244"/>
    </location>
</feature>
<dbReference type="InterPro" id="IPR050941">
    <property type="entry name" value="CCN"/>
</dbReference>
<evidence type="ECO:0000256" key="3">
    <source>
        <dbReference type="ARBA" id="ARBA00022525"/>
    </source>
</evidence>
<dbReference type="PROSITE" id="PS51323">
    <property type="entry name" value="IGFBP_N_2"/>
    <property type="match status" value="1"/>
</dbReference>
<evidence type="ECO:0000256" key="1">
    <source>
        <dbReference type="ARBA" id="ARBA00004613"/>
    </source>
</evidence>
<comment type="subcellular location">
    <subcellularLocation>
        <location evidence="1">Secreted</location>
    </subcellularLocation>
</comment>
<evidence type="ECO:0000256" key="6">
    <source>
        <dbReference type="PROSITE-ProRule" id="PRU00039"/>
    </source>
</evidence>
<evidence type="ECO:0000259" key="8">
    <source>
        <dbReference type="PROSITE" id="PS50184"/>
    </source>
</evidence>
<keyword evidence="5" id="KW-1015">Disulfide bond</keyword>
<reference evidence="10" key="3">
    <citation type="submission" date="2025-09" db="UniProtKB">
        <authorList>
            <consortium name="Ensembl"/>
        </authorList>
    </citation>
    <scope>IDENTIFICATION</scope>
</reference>
<sequence length="423" mass="47394">MALNSKSDNKEWLPYPLTETRTRCTRTVDEKERERGRERERITLLGMWRMQQRMDLALVLKSFSPSFSPWFTRFTTSSGVTSPLERQPNDKVKNSFTASTQVCCQQCVGPCQCPSSEPVCPEDVPLVKDGCGCCRVCARQKGESCSDVLLCDKTRGLQCDYSTSFPGEPGECVSEEELGCELNGVSYREGETFQPSCATQCRCVGGGVTCVPLCSDDVRLPTPDCPHPQRVQLPGKCCKEWVCENMDNSVLQDAQTAYSLDHSLPAMPDYQANPGSNCIQQSTEWSACSRTCDPGISTRVSNQNPACRLEMQIRLCKVRPCHAFPPRTPVWPRKCQPSYKSAVPVRLVHQGCYSTRFYQPRYCGLCTDGRCCTPYHTRTAIVPFRCRGGRLIHQAVMMISSCICHYNCPYSSGGIYRRPAFWG</sequence>
<organism evidence="10 11">
    <name type="scientific">Pygocentrus nattereri</name>
    <name type="common">Red-bellied piranha</name>
    <dbReference type="NCBI Taxonomy" id="42514"/>
    <lineage>
        <taxon>Eukaryota</taxon>
        <taxon>Metazoa</taxon>
        <taxon>Chordata</taxon>
        <taxon>Craniata</taxon>
        <taxon>Vertebrata</taxon>
        <taxon>Euteleostomi</taxon>
        <taxon>Actinopterygii</taxon>
        <taxon>Neopterygii</taxon>
        <taxon>Teleostei</taxon>
        <taxon>Ostariophysi</taxon>
        <taxon>Characiformes</taxon>
        <taxon>Characoidei</taxon>
        <taxon>Pygocentrus</taxon>
    </lineage>
</organism>
<dbReference type="GO" id="GO:0005178">
    <property type="term" value="F:integrin binding"/>
    <property type="evidence" value="ECO:0007669"/>
    <property type="project" value="TreeGrafter"/>
</dbReference>
<dbReference type="PROSITE" id="PS50184">
    <property type="entry name" value="VWFC_2"/>
    <property type="match status" value="1"/>
</dbReference>
<dbReference type="GO" id="GO:0005615">
    <property type="term" value="C:extracellular space"/>
    <property type="evidence" value="ECO:0007669"/>
    <property type="project" value="TreeGrafter"/>
</dbReference>
<dbReference type="PANTHER" id="PTHR11348">
    <property type="entry name" value="CONNECTIVE TISSUE GROWTH FACTOR-RELATED"/>
    <property type="match status" value="1"/>
</dbReference>
<keyword evidence="3" id="KW-0964">Secreted</keyword>
<dbReference type="GO" id="GO:0008201">
    <property type="term" value="F:heparin binding"/>
    <property type="evidence" value="ECO:0007669"/>
    <property type="project" value="TreeGrafter"/>
</dbReference>
<dbReference type="PROSITE" id="PS50092">
    <property type="entry name" value="TSP1"/>
    <property type="match status" value="1"/>
</dbReference>
<proteinExistence type="inferred from homology"/>
<dbReference type="InterPro" id="IPR006208">
    <property type="entry name" value="Glyco_hormone_CN"/>
</dbReference>
<dbReference type="Pfam" id="PF00093">
    <property type="entry name" value="VWC"/>
    <property type="match status" value="1"/>
</dbReference>
<reference evidence="10" key="2">
    <citation type="submission" date="2025-08" db="UniProtKB">
        <authorList>
            <consortium name="Ensembl"/>
        </authorList>
    </citation>
    <scope>IDENTIFICATION</scope>
</reference>
<dbReference type="SUPFAM" id="SSF57184">
    <property type="entry name" value="Growth factor receptor domain"/>
    <property type="match status" value="1"/>
</dbReference>
<dbReference type="GeneTree" id="ENSGT00940000160207"/>
<dbReference type="SUPFAM" id="SSF57603">
    <property type="entry name" value="FnI-like domain"/>
    <property type="match status" value="1"/>
</dbReference>
<dbReference type="GO" id="GO:0031012">
    <property type="term" value="C:extracellular matrix"/>
    <property type="evidence" value="ECO:0007669"/>
    <property type="project" value="TreeGrafter"/>
</dbReference>
<dbReference type="Pfam" id="PF00219">
    <property type="entry name" value="IGFBP"/>
    <property type="match status" value="1"/>
</dbReference>
<dbReference type="Gene3D" id="2.10.70.10">
    <property type="entry name" value="Complement Module, domain 1"/>
    <property type="match status" value="1"/>
</dbReference>
<evidence type="ECO:0000256" key="2">
    <source>
        <dbReference type="ARBA" id="ARBA00008125"/>
    </source>
</evidence>
<dbReference type="GO" id="GO:0045597">
    <property type="term" value="P:positive regulation of cell differentiation"/>
    <property type="evidence" value="ECO:0007669"/>
    <property type="project" value="TreeGrafter"/>
</dbReference>
<dbReference type="PROSITE" id="PS00222">
    <property type="entry name" value="IGFBP_N_1"/>
    <property type="match status" value="1"/>
</dbReference>
<dbReference type="Ensembl" id="ENSPNAT00000021021.2">
    <property type="protein sequence ID" value="ENSPNAP00000031731.2"/>
    <property type="gene ID" value="ENSPNAG00000019241.2"/>
</dbReference>
<feature type="domain" description="IGFBP N-terminal" evidence="9">
    <location>
        <begin position="99"/>
        <end position="175"/>
    </location>
</feature>
<dbReference type="SMART" id="SM00121">
    <property type="entry name" value="IB"/>
    <property type="match status" value="1"/>
</dbReference>
<name>A0A3B4E8Z2_PYGNA</name>
<dbReference type="InterPro" id="IPR009030">
    <property type="entry name" value="Growth_fac_rcpt_cys_sf"/>
</dbReference>
<dbReference type="InterPro" id="IPR001007">
    <property type="entry name" value="VWF_dom"/>
</dbReference>
<dbReference type="Proteomes" id="UP001501920">
    <property type="component" value="Chromosome 9"/>
</dbReference>
<protein>
    <submittedName>
        <fullName evidence="10">Cellular communication network factor 5</fullName>
    </submittedName>
</protein>
<dbReference type="InterPro" id="IPR006207">
    <property type="entry name" value="Cys_knot_C"/>
</dbReference>
<dbReference type="PROSITE" id="PS01225">
    <property type="entry name" value="CTCK_2"/>
    <property type="match status" value="1"/>
</dbReference>
<evidence type="ECO:0000259" key="7">
    <source>
        <dbReference type="PROSITE" id="PS01225"/>
    </source>
</evidence>
<dbReference type="InterPro" id="IPR000884">
    <property type="entry name" value="TSP1_rpt"/>
</dbReference>
<reference evidence="10 11" key="1">
    <citation type="submission" date="2020-10" db="EMBL/GenBank/DDBJ databases">
        <title>Pygocentrus nattereri (red-bellied piranha) genome, fPygNat1, primary haplotype.</title>
        <authorList>
            <person name="Myers G."/>
            <person name="Meyer A."/>
            <person name="Karagic N."/>
            <person name="Pippel M."/>
            <person name="Winkler S."/>
            <person name="Tracey A."/>
            <person name="Wood J."/>
            <person name="Formenti G."/>
            <person name="Howe K."/>
            <person name="Fedrigo O."/>
            <person name="Jarvis E.D."/>
        </authorList>
    </citation>
    <scope>NUCLEOTIDE SEQUENCE [LARGE SCALE GENOMIC DNA]</scope>
</reference>
<dbReference type="Pfam" id="PF00007">
    <property type="entry name" value="Cys_knot"/>
    <property type="match status" value="1"/>
</dbReference>
<dbReference type="GO" id="GO:0007155">
    <property type="term" value="P:cell adhesion"/>
    <property type="evidence" value="ECO:0007669"/>
    <property type="project" value="TreeGrafter"/>
</dbReference>
<dbReference type="PROSITE" id="PS01185">
    <property type="entry name" value="CTCK_1"/>
    <property type="match status" value="1"/>
</dbReference>
<feature type="domain" description="CTCK" evidence="7">
    <location>
        <begin position="335"/>
        <end position="409"/>
    </location>
</feature>
<dbReference type="SMART" id="SM00209">
    <property type="entry name" value="TSP1"/>
    <property type="match status" value="1"/>
</dbReference>
<comment type="similarity">
    <text evidence="2">Belongs to the CCN family.</text>
</comment>
<evidence type="ECO:0000256" key="4">
    <source>
        <dbReference type="ARBA" id="ARBA00022729"/>
    </source>
</evidence>
<dbReference type="PANTHER" id="PTHR11348:SF22">
    <property type="entry name" value="CCN FAMILY MEMBER 5"/>
    <property type="match status" value="1"/>
</dbReference>
<dbReference type="PROSITE" id="PS01208">
    <property type="entry name" value="VWFC_1"/>
    <property type="match status" value="1"/>
</dbReference>
<evidence type="ECO:0000313" key="10">
    <source>
        <dbReference type="Ensembl" id="ENSPNAP00000031731.2"/>
    </source>
</evidence>
<dbReference type="InterPro" id="IPR043973">
    <property type="entry name" value="TSP1_CCN"/>
</dbReference>
<evidence type="ECO:0000313" key="11">
    <source>
        <dbReference type="Proteomes" id="UP001501920"/>
    </source>
</evidence>
<dbReference type="InterPro" id="IPR017891">
    <property type="entry name" value="Insulin_GF-bd_Cys-rich_CS"/>
</dbReference>
<dbReference type="SMART" id="SM00214">
    <property type="entry name" value="VWC"/>
    <property type="match status" value="1"/>
</dbReference>
<evidence type="ECO:0000259" key="9">
    <source>
        <dbReference type="PROSITE" id="PS51323"/>
    </source>
</evidence>
<evidence type="ECO:0000256" key="5">
    <source>
        <dbReference type="ARBA" id="ARBA00023157"/>
    </source>
</evidence>
<comment type="caution">
    <text evidence="6">Lacks conserved residue(s) required for the propagation of feature annotation.</text>
</comment>
<keyword evidence="4" id="KW-0732">Signal</keyword>
<keyword evidence="11" id="KW-1185">Reference proteome</keyword>
<dbReference type="SMART" id="SM00041">
    <property type="entry name" value="CT"/>
    <property type="match status" value="1"/>
</dbReference>
<accession>A0A3B4E8Z2</accession>